<evidence type="ECO:0000313" key="2">
    <source>
        <dbReference type="EMBL" id="JAH92063.1"/>
    </source>
</evidence>
<reference evidence="2" key="2">
    <citation type="journal article" date="2015" name="Fish Shellfish Immunol.">
        <title>Early steps in the European eel (Anguilla anguilla)-Vibrio vulnificus interaction in the gills: Role of the RtxA13 toxin.</title>
        <authorList>
            <person name="Callol A."/>
            <person name="Pajuelo D."/>
            <person name="Ebbesson L."/>
            <person name="Teles M."/>
            <person name="MacKenzie S."/>
            <person name="Amaro C."/>
        </authorList>
    </citation>
    <scope>NUCLEOTIDE SEQUENCE</scope>
</reference>
<name>A0A0E9WRH3_ANGAN</name>
<keyword evidence="1" id="KW-1133">Transmembrane helix</keyword>
<keyword evidence="1" id="KW-0812">Transmembrane</keyword>
<keyword evidence="1" id="KW-0472">Membrane</keyword>
<feature type="transmembrane region" description="Helical" evidence="1">
    <location>
        <begin position="9"/>
        <end position="29"/>
    </location>
</feature>
<dbReference type="AlphaFoldDB" id="A0A0E9WRH3"/>
<sequence>MVVNIDQMFFAIIVIIMNFLHQMLLISLFQPCRLFFLTSSESRLFSSVFFIDRLNKTVNGRMVLVV</sequence>
<organism evidence="2">
    <name type="scientific">Anguilla anguilla</name>
    <name type="common">European freshwater eel</name>
    <name type="synonym">Muraena anguilla</name>
    <dbReference type="NCBI Taxonomy" id="7936"/>
    <lineage>
        <taxon>Eukaryota</taxon>
        <taxon>Metazoa</taxon>
        <taxon>Chordata</taxon>
        <taxon>Craniata</taxon>
        <taxon>Vertebrata</taxon>
        <taxon>Euteleostomi</taxon>
        <taxon>Actinopterygii</taxon>
        <taxon>Neopterygii</taxon>
        <taxon>Teleostei</taxon>
        <taxon>Anguilliformes</taxon>
        <taxon>Anguillidae</taxon>
        <taxon>Anguilla</taxon>
    </lineage>
</organism>
<reference evidence="2" key="1">
    <citation type="submission" date="2014-11" db="EMBL/GenBank/DDBJ databases">
        <authorList>
            <person name="Amaro Gonzalez C."/>
        </authorList>
    </citation>
    <scope>NUCLEOTIDE SEQUENCE</scope>
</reference>
<proteinExistence type="predicted"/>
<accession>A0A0E9WRH3</accession>
<dbReference type="EMBL" id="GBXM01016514">
    <property type="protein sequence ID" value="JAH92063.1"/>
    <property type="molecule type" value="Transcribed_RNA"/>
</dbReference>
<protein>
    <submittedName>
        <fullName evidence="2">Uncharacterized protein</fullName>
    </submittedName>
</protein>
<evidence type="ECO:0000256" key="1">
    <source>
        <dbReference type="SAM" id="Phobius"/>
    </source>
</evidence>